<protein>
    <submittedName>
        <fullName evidence="3">Uncharacterized protein</fullName>
    </submittedName>
</protein>
<accession>A0A1A9VP86</accession>
<dbReference type="EnsemblMetazoa" id="GAUT043256-RA">
    <property type="protein sequence ID" value="GAUT043256-PA"/>
    <property type="gene ID" value="GAUT043256"/>
</dbReference>
<keyword evidence="2" id="KW-1133">Transmembrane helix</keyword>
<feature type="transmembrane region" description="Helical" evidence="2">
    <location>
        <begin position="1672"/>
        <end position="1692"/>
    </location>
</feature>
<feature type="compositionally biased region" description="Basic residues" evidence="1">
    <location>
        <begin position="1591"/>
        <end position="1600"/>
    </location>
</feature>
<keyword evidence="4" id="KW-1185">Reference proteome</keyword>
<dbReference type="VEuPathDB" id="VectorBase:GAUT043256"/>
<dbReference type="Proteomes" id="UP000078200">
    <property type="component" value="Unassembled WGS sequence"/>
</dbReference>
<feature type="compositionally biased region" description="Low complexity" evidence="1">
    <location>
        <begin position="504"/>
        <end position="526"/>
    </location>
</feature>
<feature type="compositionally biased region" description="Pro residues" evidence="1">
    <location>
        <begin position="806"/>
        <end position="839"/>
    </location>
</feature>
<feature type="region of interest" description="Disordered" evidence="1">
    <location>
        <begin position="739"/>
        <end position="871"/>
    </location>
</feature>
<organism evidence="3 4">
    <name type="scientific">Glossina austeni</name>
    <name type="common">Savannah tsetse fly</name>
    <dbReference type="NCBI Taxonomy" id="7395"/>
    <lineage>
        <taxon>Eukaryota</taxon>
        <taxon>Metazoa</taxon>
        <taxon>Ecdysozoa</taxon>
        <taxon>Arthropoda</taxon>
        <taxon>Hexapoda</taxon>
        <taxon>Insecta</taxon>
        <taxon>Pterygota</taxon>
        <taxon>Neoptera</taxon>
        <taxon>Endopterygota</taxon>
        <taxon>Diptera</taxon>
        <taxon>Brachycera</taxon>
        <taxon>Muscomorpha</taxon>
        <taxon>Hippoboscoidea</taxon>
        <taxon>Glossinidae</taxon>
        <taxon>Glossina</taxon>
    </lineage>
</organism>
<feature type="region of interest" description="Disordered" evidence="1">
    <location>
        <begin position="1182"/>
        <end position="1211"/>
    </location>
</feature>
<name>A0A1A9VP86_GLOAU</name>
<evidence type="ECO:0000313" key="4">
    <source>
        <dbReference type="Proteomes" id="UP000078200"/>
    </source>
</evidence>
<sequence length="1796" mass="202271">MQKGKTGIREERIVKLTKQQQQNEARQAVERTGSANCLNPLIGSLNNATTATTTTTTNTTQCQAAKRALREQSQQQSASVTTTHIRSLNQCYMGITYEEIKANGNRVVVEREENLVIEQNSRNFFKHRQFLIKKKFPQLRSRRPKKLMKRRETEEDIKRDGKSTNRARRAEKRANESSAEAATEVQLNNIIKEAVNTWILKKKKNQEICDSVVKAFQQLCSLEHSISNEIEKLKQQRRLLRMGITSGLRLPERENTSVQQNADSSAKCDYSTKTLDEIIVEKCSNKHKFARSSSRCRGEKFMTSSTPCVPINSSKSLETDRGALGDHKSLNKLIEKGYKDSNHSHELAEKTSTDLKRDSQEKRLSNIKNFLTSPENMDLKGKNDQIINMCYHAGCGNGFYNNSVSTPNTYRSEYYNALSGYDNNGVFNRSCYQENCFSSNGYGYNCTHNETYRKYPLISTQRNATTNTCARYTPRVNSFRTCRIRCPPTCARQRTDLDTENFCHRSGSSPCRPRSCSPRSKSVSNSSKKKENDLCTKYENAIKSKLKKDLREHFQEARGGARAKVREKHQTKDISEANCEEYVFFKKKKWGECCKNQERERDKMESAEALIQKLPQASCSNLSELLDCCAEEGLKWGEGTKTDCINEKSAKWEEPTSSSRCTKVRSQRRICEFTFTKRKPRTRSVGPIQTCCSCCWCPECVMDETQCCKIPLTCGERPEPEYSFETLCMLKKMKITEYKPSKPKNNGKDKDSLREQPSLSPKRNTLESAPNHNLSESPGYQSPVKSAAESKRTSTRQSRNGESPIPYTPAPIPSAVPTPSPVPTPPIRTPTPIPSPVPTPSIRTPTPAASPVPISPIHSETKVDQVPERTTSVEDLNTTKIRSKECIRIKECIAEDGTQITQIERHLSVEEIFNSNLDQHNVETNNRNGIPNISPSVQDLLACLKNFLPAFQKQCVDVEGLQRLGAAVVEALSKIDLRSGGDKVKIMKTIETQYVESEICDVSDWTSTIPYAGSREITMQCRQNLEDFPQWSRGDIENREVDLQTLSAHDENKFVVDCSCEQEYSEDKIYDKWRAVDQREYQLPHPHFPPTPPTYEDEHYRLPSSGTSLRYYEQASKTSPASQRHTIDCSNYSRRCRSKVTDTSASLSPEDGNIMSLDIGNHGNAGMSFNSNCQSFQQKNRFLPRKQPTSRRSDCPCTQNQGSSGLRSISSSKYSDSFDPLYACSSSSCASREPHVKLSDSKSSNNIYNDCTGNIHSHTLQQTSTHASPAPNNYLVIDRQIPITTCSMSQFSNRNMACDRKHPSTSQCVTNVHSRNYLPNLLQCQCSAPHHGSPCAHSASKQTYTEATPLRGILKCSTPDDRKSCIRSYDDCLSGNLDYFEAEQCTTVTNEGPPNKVQLGISYKDASVRDRSKILEPADWNAESILYKDQNGRPIKRIFRTTMSESAVRKPLNFCEDADFHASHPTCRLDDQIPPFTHCPCMYDAYTMMSLLPVMPKPISEGRGTPDTAQASHRDEQTTLVRALATLVLTEPSTHRCFRGAVEDTASSAHVSAIEPDEQSQGRANARLISHRAPRRNAALMNGPRGDRRQCRTPRPRTSPKRPLCLTTVKHHAAGGAASRHTITGEHACWQPKISVAARHITISAGSIPPTTITTSVAVLKTGYITSFLEQILMIITLNIIHCINMFVPFFFSARRGVNSSSLAKQTTPIRSKSPKPFILCRWNLFSDRHYNVSDKTPSKRCYGLHSWVAIDSFVYYSKQLILNCHGSTSVRKARPDSLRYFFQVLHYPGENAAAD</sequence>
<feature type="compositionally biased region" description="Basic and acidic residues" evidence="1">
    <location>
        <begin position="739"/>
        <end position="754"/>
    </location>
</feature>
<feature type="region of interest" description="Disordered" evidence="1">
    <location>
        <begin position="1578"/>
        <end position="1602"/>
    </location>
</feature>
<feature type="compositionally biased region" description="Polar residues" evidence="1">
    <location>
        <begin position="755"/>
        <end position="784"/>
    </location>
</feature>
<feature type="compositionally biased region" description="Basic and acidic residues" evidence="1">
    <location>
        <begin position="150"/>
        <end position="163"/>
    </location>
</feature>
<feature type="region of interest" description="Disordered" evidence="1">
    <location>
        <begin position="503"/>
        <end position="528"/>
    </location>
</feature>
<evidence type="ECO:0000313" key="3">
    <source>
        <dbReference type="EnsemblMetazoa" id="GAUT043256-PA"/>
    </source>
</evidence>
<feature type="region of interest" description="Disordered" evidence="1">
    <location>
        <begin position="141"/>
        <end position="182"/>
    </location>
</feature>
<keyword evidence="2" id="KW-0472">Membrane</keyword>
<keyword evidence="2" id="KW-0812">Transmembrane</keyword>
<evidence type="ECO:0000256" key="2">
    <source>
        <dbReference type="SAM" id="Phobius"/>
    </source>
</evidence>
<evidence type="ECO:0000256" key="1">
    <source>
        <dbReference type="SAM" id="MobiDB-lite"/>
    </source>
</evidence>
<dbReference type="PRINTS" id="PR01217">
    <property type="entry name" value="PRICHEXTENSN"/>
</dbReference>
<reference evidence="3" key="1">
    <citation type="submission" date="2020-05" db="UniProtKB">
        <authorList>
            <consortium name="EnsemblMetazoa"/>
        </authorList>
    </citation>
    <scope>IDENTIFICATION</scope>
    <source>
        <strain evidence="3">TTRI</strain>
    </source>
</reference>
<proteinExistence type="predicted"/>
<dbReference type="STRING" id="7395.A0A1A9VP86"/>